<evidence type="ECO:0000256" key="5">
    <source>
        <dbReference type="ARBA" id="ARBA00022519"/>
    </source>
</evidence>
<keyword evidence="4 14" id="KW-1003">Cell membrane</keyword>
<evidence type="ECO:0000256" key="7">
    <source>
        <dbReference type="ARBA" id="ARBA00022982"/>
    </source>
</evidence>
<comment type="function">
    <text evidence="14">Required for disulfide bond formation in some periplasmic proteins. Acts by oxidizing the DsbA protein.</text>
</comment>
<accession>A0A1G6YUG2</accession>
<dbReference type="Proteomes" id="UP000199603">
    <property type="component" value="Unassembled WGS sequence"/>
</dbReference>
<dbReference type="Gene3D" id="1.20.1550.10">
    <property type="entry name" value="DsbB-like"/>
    <property type="match status" value="1"/>
</dbReference>
<keyword evidence="11 14" id="KW-1015">Disulfide bond</keyword>
<feature type="topological domain" description="Periplasmic" evidence="14">
    <location>
        <begin position="29"/>
        <end position="46"/>
    </location>
</feature>
<dbReference type="InterPro" id="IPR003752">
    <property type="entry name" value="DiS_bond_form_DsbB/BdbC"/>
</dbReference>
<dbReference type="RefSeq" id="WP_091244290.1">
    <property type="nucleotide sequence ID" value="NZ_FNAG01000011.1"/>
</dbReference>
<reference evidence="16 17" key="1">
    <citation type="submission" date="2016-10" db="EMBL/GenBank/DDBJ databases">
        <authorList>
            <person name="de Groot N.N."/>
        </authorList>
    </citation>
    <scope>NUCLEOTIDE SEQUENCE [LARGE SCALE GENOMIC DNA]</scope>
    <source>
        <strain evidence="16 17">DSM 16957</strain>
    </source>
</reference>
<keyword evidence="3 14" id="KW-0813">Transport</keyword>
<name>A0A1G6YUG2_9GAMM</name>
<dbReference type="GO" id="GO:0006457">
    <property type="term" value="P:protein folding"/>
    <property type="evidence" value="ECO:0007669"/>
    <property type="project" value="InterPro"/>
</dbReference>
<feature type="topological domain" description="Cytoplasmic" evidence="14">
    <location>
        <begin position="166"/>
        <end position="168"/>
    </location>
</feature>
<evidence type="ECO:0000256" key="2">
    <source>
        <dbReference type="ARBA" id="ARBA00008823"/>
    </source>
</evidence>
<evidence type="ECO:0000256" key="11">
    <source>
        <dbReference type="ARBA" id="ARBA00023157"/>
    </source>
</evidence>
<evidence type="ECO:0000256" key="9">
    <source>
        <dbReference type="ARBA" id="ARBA00023002"/>
    </source>
</evidence>
<keyword evidence="8 14" id="KW-1133">Transmembrane helix</keyword>
<evidence type="ECO:0000256" key="15">
    <source>
        <dbReference type="SAM" id="Phobius"/>
    </source>
</evidence>
<dbReference type="HAMAP" id="MF_00286">
    <property type="entry name" value="DsbB"/>
    <property type="match status" value="1"/>
</dbReference>
<dbReference type="InterPro" id="IPR023380">
    <property type="entry name" value="DsbB-like_sf"/>
</dbReference>
<dbReference type="InterPro" id="IPR050183">
    <property type="entry name" value="DsbB"/>
</dbReference>
<dbReference type="Pfam" id="PF02600">
    <property type="entry name" value="DsbB"/>
    <property type="match status" value="1"/>
</dbReference>
<evidence type="ECO:0000313" key="17">
    <source>
        <dbReference type="Proteomes" id="UP000199603"/>
    </source>
</evidence>
<evidence type="ECO:0000313" key="16">
    <source>
        <dbReference type="EMBL" id="SDD93941.1"/>
    </source>
</evidence>
<dbReference type="PANTHER" id="PTHR36570">
    <property type="entry name" value="DISULFIDE BOND FORMATION PROTEIN B"/>
    <property type="match status" value="1"/>
</dbReference>
<evidence type="ECO:0000256" key="1">
    <source>
        <dbReference type="ARBA" id="ARBA00004429"/>
    </source>
</evidence>
<keyword evidence="13 14" id="KW-0676">Redox-active center</keyword>
<keyword evidence="10 14" id="KW-0472">Membrane</keyword>
<protein>
    <recommendedName>
        <fullName evidence="14">Disulfide bond formation protein B</fullName>
    </recommendedName>
    <alternativeName>
        <fullName evidence="14">Disulfide oxidoreductase</fullName>
    </alternativeName>
</protein>
<comment type="caution">
    <text evidence="14">Lacks conserved residue(s) required for the propagation of feature annotation.</text>
</comment>
<dbReference type="OrthoDB" id="3711263at2"/>
<keyword evidence="17" id="KW-1185">Reference proteome</keyword>
<keyword evidence="5" id="KW-0997">Cell inner membrane</keyword>
<keyword evidence="6 14" id="KW-0812">Transmembrane</keyword>
<proteinExistence type="inferred from homology"/>
<dbReference type="AlphaFoldDB" id="A0A1G6YUG2"/>
<evidence type="ECO:0000256" key="6">
    <source>
        <dbReference type="ARBA" id="ARBA00022692"/>
    </source>
</evidence>
<dbReference type="GO" id="GO:0005886">
    <property type="term" value="C:plasma membrane"/>
    <property type="evidence" value="ECO:0007669"/>
    <property type="project" value="UniProtKB-SubCell"/>
</dbReference>
<dbReference type="InterPro" id="IPR022920">
    <property type="entry name" value="Disulphide_bond_form_DsbB"/>
</dbReference>
<comment type="similarity">
    <text evidence="2 14">Belongs to the DsbB family.</text>
</comment>
<comment type="subcellular location">
    <subcellularLocation>
        <location evidence="1">Cell inner membrane</location>
        <topology evidence="1">Multi-pass membrane protein</topology>
    </subcellularLocation>
    <subcellularLocation>
        <location evidence="14">Cell membrane</location>
        <topology evidence="14">Multi-pass membrane protein</topology>
    </subcellularLocation>
</comment>
<feature type="transmembrane region" description="Helical" evidence="15">
    <location>
        <begin position="73"/>
        <end position="91"/>
    </location>
</feature>
<gene>
    <name evidence="14" type="primary">dsbB</name>
    <name evidence="16" type="ORF">SAMN04488509_11129</name>
</gene>
<evidence type="ECO:0000256" key="13">
    <source>
        <dbReference type="ARBA" id="ARBA00023284"/>
    </source>
</evidence>
<feature type="disulfide bond" description="Redox-active" evidence="14">
    <location>
        <begin position="38"/>
        <end position="41"/>
    </location>
</feature>
<dbReference type="NCBIfam" id="NF003354">
    <property type="entry name" value="PRK04388.1"/>
    <property type="match status" value="1"/>
</dbReference>
<sequence length="168" mass="18260">MNPFAWSFRAQFLAGFVCCAALLGYALYVEHGMLMMPCPLCILQRIAFVFMGLFFLLGAIIGPRPGWLRMLNTAMVGLGAAVGVGVAGWHVRMQHLPADEVPSCGGMELGYMLDAFPLQTVIEKVFTGSGDCAKIDWTFLGLSMPVWTLVWFIGLGVGALWAGLRRPA</sequence>
<dbReference type="EMBL" id="FNAG01000011">
    <property type="protein sequence ID" value="SDD93941.1"/>
    <property type="molecule type" value="Genomic_DNA"/>
</dbReference>
<dbReference type="STRING" id="265719.SAMN04488509_11129"/>
<evidence type="ECO:0000256" key="12">
    <source>
        <dbReference type="ARBA" id="ARBA00023186"/>
    </source>
</evidence>
<evidence type="ECO:0000256" key="8">
    <source>
        <dbReference type="ARBA" id="ARBA00022989"/>
    </source>
</evidence>
<evidence type="ECO:0000256" key="10">
    <source>
        <dbReference type="ARBA" id="ARBA00023136"/>
    </source>
</evidence>
<evidence type="ECO:0000256" key="3">
    <source>
        <dbReference type="ARBA" id="ARBA00022448"/>
    </source>
</evidence>
<feature type="transmembrane region" description="Helical" evidence="15">
    <location>
        <begin position="146"/>
        <end position="164"/>
    </location>
</feature>
<keyword evidence="12 14" id="KW-0143">Chaperone</keyword>
<dbReference type="GO" id="GO:0009055">
    <property type="term" value="F:electron transfer activity"/>
    <property type="evidence" value="ECO:0007669"/>
    <property type="project" value="UniProtKB-UniRule"/>
</dbReference>
<organism evidence="16 17">
    <name type="scientific">Aquimonas voraii</name>
    <dbReference type="NCBI Taxonomy" id="265719"/>
    <lineage>
        <taxon>Bacteria</taxon>
        <taxon>Pseudomonadati</taxon>
        <taxon>Pseudomonadota</taxon>
        <taxon>Gammaproteobacteria</taxon>
        <taxon>Lysobacterales</taxon>
        <taxon>Lysobacteraceae</taxon>
        <taxon>Aquimonas</taxon>
    </lineage>
</organism>
<dbReference type="SUPFAM" id="SSF158442">
    <property type="entry name" value="DsbB-like"/>
    <property type="match status" value="1"/>
</dbReference>
<evidence type="ECO:0000256" key="14">
    <source>
        <dbReference type="HAMAP-Rule" id="MF_00286"/>
    </source>
</evidence>
<evidence type="ECO:0000256" key="4">
    <source>
        <dbReference type="ARBA" id="ARBA00022475"/>
    </source>
</evidence>
<feature type="topological domain" description="Cytoplasmic" evidence="14">
    <location>
        <begin position="1"/>
        <end position="11"/>
    </location>
</feature>
<dbReference type="PANTHER" id="PTHR36570:SF3">
    <property type="entry name" value="DISULFIDE BOND FORMATION PROTEIN B"/>
    <property type="match status" value="1"/>
</dbReference>
<keyword evidence="7 14" id="KW-0249">Electron transport</keyword>
<dbReference type="GO" id="GO:0015035">
    <property type="term" value="F:protein-disulfide reductase activity"/>
    <property type="evidence" value="ECO:0007669"/>
    <property type="project" value="UniProtKB-UniRule"/>
</dbReference>
<feature type="transmembrane region" description="Helical" evidence="15">
    <location>
        <begin position="42"/>
        <end position="61"/>
    </location>
</feature>
<keyword evidence="9 14" id="KW-0560">Oxidoreductase</keyword>